<dbReference type="Gene3D" id="2.20.25.10">
    <property type="match status" value="1"/>
</dbReference>
<gene>
    <name evidence="2" type="ORF">M0811_01880</name>
</gene>
<protein>
    <submittedName>
        <fullName evidence="2">Multifunctional methyltransferase subunit trm112-like protein</fullName>
    </submittedName>
</protein>
<dbReference type="PANTHER" id="PTHR12773:SF0">
    <property type="entry name" value="MULTIFUNCTIONAL METHYLTRANSFERASE SUBUNIT TRM112-LIKE PROTEIN"/>
    <property type="match status" value="1"/>
</dbReference>
<sequence length="128" mass="14760">MKLITHNMLESRVKDCPDDKRFPLGINATKVIEQKVVLNKQFIINILTKIDWEVLLEAIKQIGYNEKIELPLEIPVEIEKDDDLIMKIHHALLEIEIIEGELICQGTGRKFTIKEGIANMLLNSEELK</sequence>
<name>A0A9Q0R8C2_ANAIG</name>
<dbReference type="PANTHER" id="PTHR12773">
    <property type="entry name" value="UPF0315 PROTEIN-RELATED"/>
    <property type="match status" value="1"/>
</dbReference>
<evidence type="ECO:0000313" key="3">
    <source>
        <dbReference type="Proteomes" id="UP001149090"/>
    </source>
</evidence>
<dbReference type="Pfam" id="PF03966">
    <property type="entry name" value="Trm112p"/>
    <property type="match status" value="1"/>
</dbReference>
<evidence type="ECO:0000313" key="2">
    <source>
        <dbReference type="EMBL" id="KAJ5070899.1"/>
    </source>
</evidence>
<accession>A0A9Q0R8C2</accession>
<dbReference type="Proteomes" id="UP001149090">
    <property type="component" value="Unassembled WGS sequence"/>
</dbReference>
<dbReference type="OrthoDB" id="2187549at2759"/>
<organism evidence="2 3">
    <name type="scientific">Anaeramoeba ignava</name>
    <name type="common">Anaerobic marine amoeba</name>
    <dbReference type="NCBI Taxonomy" id="1746090"/>
    <lineage>
        <taxon>Eukaryota</taxon>
        <taxon>Metamonada</taxon>
        <taxon>Anaeramoebidae</taxon>
        <taxon>Anaeramoeba</taxon>
    </lineage>
</organism>
<dbReference type="GO" id="GO:0008168">
    <property type="term" value="F:methyltransferase activity"/>
    <property type="evidence" value="ECO:0007669"/>
    <property type="project" value="UniProtKB-KW"/>
</dbReference>
<evidence type="ECO:0000256" key="1">
    <source>
        <dbReference type="ARBA" id="ARBA00007980"/>
    </source>
</evidence>
<dbReference type="GO" id="GO:0070476">
    <property type="term" value="P:rRNA (guanine-N7)-methylation"/>
    <property type="evidence" value="ECO:0007669"/>
    <property type="project" value="TreeGrafter"/>
</dbReference>
<keyword evidence="2" id="KW-0489">Methyltransferase</keyword>
<dbReference type="AlphaFoldDB" id="A0A9Q0R8C2"/>
<dbReference type="SUPFAM" id="SSF158997">
    <property type="entry name" value="Trm112p-like"/>
    <property type="match status" value="1"/>
</dbReference>
<dbReference type="GO" id="GO:0046982">
    <property type="term" value="F:protein heterodimerization activity"/>
    <property type="evidence" value="ECO:0007669"/>
    <property type="project" value="InterPro"/>
</dbReference>
<dbReference type="EMBL" id="JAPDFW010000092">
    <property type="protein sequence ID" value="KAJ5070899.1"/>
    <property type="molecule type" value="Genomic_DNA"/>
</dbReference>
<proteinExistence type="inferred from homology"/>
<reference evidence="2" key="1">
    <citation type="submission" date="2022-10" db="EMBL/GenBank/DDBJ databases">
        <title>Novel sulphate-reducing endosymbionts in the free-living metamonad Anaeramoeba.</title>
        <authorList>
            <person name="Jerlstrom-Hultqvist J."/>
            <person name="Cepicka I."/>
            <person name="Gallot-Lavallee L."/>
            <person name="Salas-Leiva D."/>
            <person name="Curtis B.A."/>
            <person name="Zahonova K."/>
            <person name="Pipaliya S."/>
            <person name="Dacks J."/>
            <person name="Roger A.J."/>
        </authorList>
    </citation>
    <scope>NUCLEOTIDE SEQUENCE</scope>
    <source>
        <strain evidence="2">BMAN</strain>
    </source>
</reference>
<dbReference type="OMA" id="NMLTSKC"/>
<comment type="caution">
    <text evidence="2">The sequence shown here is derived from an EMBL/GenBank/DDBJ whole genome shotgun (WGS) entry which is preliminary data.</text>
</comment>
<keyword evidence="3" id="KW-1185">Reference proteome</keyword>
<dbReference type="InterPro" id="IPR005651">
    <property type="entry name" value="Trm112-like"/>
</dbReference>
<comment type="similarity">
    <text evidence="1">Belongs to the TRM112 family.</text>
</comment>
<keyword evidence="2" id="KW-0808">Transferase</keyword>
<dbReference type="GO" id="GO:0030488">
    <property type="term" value="P:tRNA methylation"/>
    <property type="evidence" value="ECO:0007669"/>
    <property type="project" value="TreeGrafter"/>
</dbReference>
<dbReference type="InterPro" id="IPR039127">
    <property type="entry name" value="Trm112"/>
</dbReference>